<organism evidence="2 3">
    <name type="scientific">Citrobacter freundii</name>
    <dbReference type="NCBI Taxonomy" id="546"/>
    <lineage>
        <taxon>Bacteria</taxon>
        <taxon>Pseudomonadati</taxon>
        <taxon>Pseudomonadota</taxon>
        <taxon>Gammaproteobacteria</taxon>
        <taxon>Enterobacterales</taxon>
        <taxon>Enterobacteriaceae</taxon>
        <taxon>Citrobacter</taxon>
        <taxon>Citrobacter freundii complex</taxon>
    </lineage>
</organism>
<sequence length="159" mass="17667">MKCQNASNYFFYALPVIAAFTIFTASARIENTIIANYDLEAGTSAHYEMMVSPPGKNTTVTLIPLDTNKKTPSIFKISACVNRYSGAVKQGEFRFSGAETDQNDLRLSNLGSFVNEHNLRTWWIHLNKQQNLLFNQDVGGLIVSDPSSFSFTAKACQPD</sequence>
<protein>
    <submittedName>
        <fullName evidence="2">Uncharacterized protein</fullName>
    </submittedName>
</protein>
<gene>
    <name evidence="2" type="ORF">HV183_04900</name>
</gene>
<feature type="transmembrane region" description="Helical" evidence="1">
    <location>
        <begin position="9"/>
        <end position="29"/>
    </location>
</feature>
<proteinExistence type="predicted"/>
<evidence type="ECO:0000313" key="3">
    <source>
        <dbReference type="Proteomes" id="UP000510650"/>
    </source>
</evidence>
<keyword evidence="1" id="KW-0812">Transmembrane</keyword>
<accession>A0AAE7GQP5</accession>
<dbReference type="RefSeq" id="WP_181219000.1">
    <property type="nucleotide sequence ID" value="NZ_CP055538.1"/>
</dbReference>
<dbReference type="AlphaFoldDB" id="A0AAE7GQP5"/>
<keyword evidence="1" id="KW-1133">Transmembrane helix</keyword>
<name>A0AAE7GQP5_CITFR</name>
<keyword evidence="1" id="KW-0472">Membrane</keyword>
<dbReference type="Proteomes" id="UP000510650">
    <property type="component" value="Chromosome"/>
</dbReference>
<evidence type="ECO:0000313" key="2">
    <source>
        <dbReference type="EMBL" id="QLO12826.1"/>
    </source>
</evidence>
<dbReference type="EMBL" id="CP055538">
    <property type="protein sequence ID" value="QLO12826.1"/>
    <property type="molecule type" value="Genomic_DNA"/>
</dbReference>
<evidence type="ECO:0000256" key="1">
    <source>
        <dbReference type="SAM" id="Phobius"/>
    </source>
</evidence>
<reference evidence="3" key="1">
    <citation type="submission" date="2020-06" db="EMBL/GenBank/DDBJ databases">
        <title>REHAB project genomes.</title>
        <authorList>
            <person name="Shaw L.P."/>
        </authorList>
    </citation>
    <scope>NUCLEOTIDE SEQUENCE [LARGE SCALE GENOMIC DNA]</scope>
    <source>
        <strain evidence="3">RHBSTW-00398</strain>
    </source>
</reference>